<dbReference type="PANTHER" id="PTHR30250">
    <property type="entry name" value="PST FAMILY PREDICTED COLANIC ACID TRANSPORTER"/>
    <property type="match status" value="1"/>
</dbReference>
<dbReference type="PANTHER" id="PTHR30250:SF10">
    <property type="entry name" value="LIPOPOLYSACCHARIDE BIOSYNTHESIS PROTEIN WZXC"/>
    <property type="match status" value="1"/>
</dbReference>
<comment type="similarity">
    <text evidence="2">Belongs to the polysaccharide synthase family.</text>
</comment>
<reference evidence="8 9" key="1">
    <citation type="submission" date="2019-08" db="EMBL/GenBank/DDBJ databases">
        <title>In-depth cultivation of the pig gut microbiome towards novel bacterial diversity and tailored functional studies.</title>
        <authorList>
            <person name="Wylensek D."/>
            <person name="Hitch T.C.A."/>
            <person name="Clavel T."/>
        </authorList>
    </citation>
    <scope>NUCLEOTIDE SEQUENCE [LARGE SCALE GENOMIC DNA]</scope>
    <source>
        <strain evidence="8 9">Oil-RF-744-WCA-WT-10</strain>
    </source>
</reference>
<name>A0A6L5XBC8_9BACT</name>
<dbReference type="RefSeq" id="WP_154327879.1">
    <property type="nucleotide sequence ID" value="NZ_CP045696.1"/>
</dbReference>
<keyword evidence="9" id="KW-1185">Reference proteome</keyword>
<evidence type="ECO:0000256" key="4">
    <source>
        <dbReference type="ARBA" id="ARBA00022692"/>
    </source>
</evidence>
<protein>
    <submittedName>
        <fullName evidence="8">Lipopolysaccharide biosynthesis protein</fullName>
    </submittedName>
</protein>
<keyword evidence="4 7" id="KW-0812">Transmembrane</keyword>
<dbReference type="AlphaFoldDB" id="A0A6L5XBC8"/>
<dbReference type="InterPro" id="IPR050833">
    <property type="entry name" value="Poly_Biosynth_Transport"/>
</dbReference>
<evidence type="ECO:0000313" key="9">
    <source>
        <dbReference type="Proteomes" id="UP000483362"/>
    </source>
</evidence>
<feature type="transmembrane region" description="Helical" evidence="7">
    <location>
        <begin position="43"/>
        <end position="69"/>
    </location>
</feature>
<dbReference type="Pfam" id="PF13440">
    <property type="entry name" value="Polysacc_synt_3"/>
    <property type="match status" value="1"/>
</dbReference>
<feature type="transmembrane region" description="Helical" evidence="7">
    <location>
        <begin position="326"/>
        <end position="345"/>
    </location>
</feature>
<dbReference type="CDD" id="cd13127">
    <property type="entry name" value="MATE_tuaB_like"/>
    <property type="match status" value="1"/>
</dbReference>
<evidence type="ECO:0000256" key="6">
    <source>
        <dbReference type="ARBA" id="ARBA00023136"/>
    </source>
</evidence>
<feature type="transmembrane region" description="Helical" evidence="7">
    <location>
        <begin position="148"/>
        <end position="169"/>
    </location>
</feature>
<organism evidence="8 9">
    <name type="scientific">Sodaliphilus pleomorphus</name>
    <dbReference type="NCBI Taxonomy" id="2606626"/>
    <lineage>
        <taxon>Bacteria</taxon>
        <taxon>Pseudomonadati</taxon>
        <taxon>Bacteroidota</taxon>
        <taxon>Bacteroidia</taxon>
        <taxon>Bacteroidales</taxon>
        <taxon>Muribaculaceae</taxon>
        <taxon>Sodaliphilus</taxon>
    </lineage>
</organism>
<dbReference type="Proteomes" id="UP000483362">
    <property type="component" value="Unassembled WGS sequence"/>
</dbReference>
<feature type="transmembrane region" description="Helical" evidence="7">
    <location>
        <begin position="414"/>
        <end position="433"/>
    </location>
</feature>
<feature type="transmembrane region" description="Helical" evidence="7">
    <location>
        <begin position="381"/>
        <end position="402"/>
    </location>
</feature>
<evidence type="ECO:0000256" key="1">
    <source>
        <dbReference type="ARBA" id="ARBA00004651"/>
    </source>
</evidence>
<evidence type="ECO:0000256" key="5">
    <source>
        <dbReference type="ARBA" id="ARBA00022989"/>
    </source>
</evidence>
<feature type="transmembrane region" description="Helical" evidence="7">
    <location>
        <begin position="439"/>
        <end position="459"/>
    </location>
</feature>
<keyword evidence="6 7" id="KW-0472">Membrane</keyword>
<comment type="caution">
    <text evidence="8">The sequence shown here is derived from an EMBL/GenBank/DDBJ whole genome shotgun (WGS) entry which is preliminary data.</text>
</comment>
<accession>A0A6L5XBC8</accession>
<gene>
    <name evidence="8" type="ORF">FYJ29_00900</name>
</gene>
<feature type="transmembrane region" description="Helical" evidence="7">
    <location>
        <begin position="119"/>
        <end position="136"/>
    </location>
</feature>
<dbReference type="GO" id="GO:0005886">
    <property type="term" value="C:plasma membrane"/>
    <property type="evidence" value="ECO:0007669"/>
    <property type="project" value="UniProtKB-SubCell"/>
</dbReference>
<feature type="transmembrane region" description="Helical" evidence="7">
    <location>
        <begin position="214"/>
        <end position="237"/>
    </location>
</feature>
<dbReference type="EMBL" id="VULT01000001">
    <property type="protein sequence ID" value="MSS16336.1"/>
    <property type="molecule type" value="Genomic_DNA"/>
</dbReference>
<proteinExistence type="inferred from homology"/>
<comment type="subcellular location">
    <subcellularLocation>
        <location evidence="1">Cell membrane</location>
        <topology evidence="1">Multi-pass membrane protein</topology>
    </subcellularLocation>
</comment>
<feature type="transmembrane region" description="Helical" evidence="7">
    <location>
        <begin position="357"/>
        <end position="375"/>
    </location>
</feature>
<keyword evidence="5 7" id="KW-1133">Transmembrane helix</keyword>
<evidence type="ECO:0000256" key="2">
    <source>
        <dbReference type="ARBA" id="ARBA00007430"/>
    </source>
</evidence>
<evidence type="ECO:0000256" key="3">
    <source>
        <dbReference type="ARBA" id="ARBA00022475"/>
    </source>
</evidence>
<evidence type="ECO:0000313" key="8">
    <source>
        <dbReference type="EMBL" id="MSS16336.1"/>
    </source>
</evidence>
<feature type="transmembrane region" description="Helical" evidence="7">
    <location>
        <begin position="298"/>
        <end position="320"/>
    </location>
</feature>
<feature type="transmembrane region" description="Helical" evidence="7">
    <location>
        <begin position="81"/>
        <end position="107"/>
    </location>
</feature>
<keyword evidence="3" id="KW-1003">Cell membrane</keyword>
<evidence type="ECO:0000256" key="7">
    <source>
        <dbReference type="SAM" id="Phobius"/>
    </source>
</evidence>
<sequence length="482" mass="53762">MAETLKEKTAKGLFWGVLNNGTMQVLNVVFGIFLARLLSPGDYGLVGMLAIFTAIAGNIQSAGFTNGLINLKHPTAGDYNAVFWFNITASLVMYALLFAAAPLIAAYYRQPALVGLSRFTFLAFVMGAFGIAHNGYMMKNMMNKEVAVCNLLGILVSGTAGIVMALKGLAYWSLAWQQVLYIAVVNAGRYYYTFKLWHPSLHVDFTPIKQMFSFSVKILITTIINSLSNNVLTFIFGRIFSLRTVGSFSQAYKWDTMAYTFVQGTLGQIAQPVMVAVEGEKDREQRVMRKMMRFTAMLSMPVMLGLATVSHEFIIIALGAKWAQSAAIMQILCLGGAFVPFYTVYQNLVISHGRSDIYMWCNVVQLALQVGIILSCYRLGILWLCAIYSVFNIAWLLVWHYYARRLSGVRYRDVLADVLPFFLITASVMAVTYVVTLPLYHLALLLAARVVLGAGLYLGTLKVLRVKIFEEALDFLTKRMKK</sequence>
<feature type="transmembrane region" description="Helical" evidence="7">
    <location>
        <begin position="12"/>
        <end position="37"/>
    </location>
</feature>